<dbReference type="HOGENOM" id="CLU_056518_0_0_11"/>
<dbReference type="SUPFAM" id="SSF56112">
    <property type="entry name" value="Protein kinase-like (PK-like)"/>
    <property type="match status" value="1"/>
</dbReference>
<dbReference type="InterPro" id="IPR051678">
    <property type="entry name" value="AGP_Transferase"/>
</dbReference>
<gene>
    <name evidence="2" type="ORF">KCH_42380</name>
</gene>
<proteinExistence type="predicted"/>
<organism evidence="2 3">
    <name type="scientific">Kitasatospora cheerisanensis KCTC 2395</name>
    <dbReference type="NCBI Taxonomy" id="1348663"/>
    <lineage>
        <taxon>Bacteria</taxon>
        <taxon>Bacillati</taxon>
        <taxon>Actinomycetota</taxon>
        <taxon>Actinomycetes</taxon>
        <taxon>Kitasatosporales</taxon>
        <taxon>Streptomycetaceae</taxon>
        <taxon>Kitasatospora</taxon>
    </lineage>
</organism>
<accession>A0A066YT67</accession>
<comment type="caution">
    <text evidence="2">The sequence shown here is derived from an EMBL/GenBank/DDBJ whole genome shotgun (WGS) entry which is preliminary data.</text>
</comment>
<dbReference type="AlphaFoldDB" id="A0A066YT67"/>
<dbReference type="RefSeq" id="WP_051653251.1">
    <property type="nucleotide sequence ID" value="NZ_KK853997.1"/>
</dbReference>
<feature type="domain" description="Aminoglycoside phosphotransferase" evidence="1">
    <location>
        <begin position="39"/>
        <end position="245"/>
    </location>
</feature>
<dbReference type="PATRIC" id="fig|1348663.4.peg.4086"/>
<dbReference type="eggNOG" id="COG0510">
    <property type="taxonomic scope" value="Bacteria"/>
</dbReference>
<evidence type="ECO:0000313" key="2">
    <source>
        <dbReference type="EMBL" id="KDN84447.1"/>
    </source>
</evidence>
<keyword evidence="3" id="KW-1185">Reference proteome</keyword>
<dbReference type="InterPro" id="IPR011009">
    <property type="entry name" value="Kinase-like_dom_sf"/>
</dbReference>
<evidence type="ECO:0000259" key="1">
    <source>
        <dbReference type="Pfam" id="PF01636"/>
    </source>
</evidence>
<reference evidence="2 3" key="1">
    <citation type="submission" date="2014-05" db="EMBL/GenBank/DDBJ databases">
        <title>Draft Genome Sequence of Kitasatospora cheerisanensis KCTC 2395.</title>
        <authorList>
            <person name="Nam D.H."/>
        </authorList>
    </citation>
    <scope>NUCLEOTIDE SEQUENCE [LARGE SCALE GENOMIC DNA]</scope>
    <source>
        <strain evidence="2 3">KCTC 2395</strain>
    </source>
</reference>
<dbReference type="InterPro" id="IPR002575">
    <property type="entry name" value="Aminoglycoside_PTrfase"/>
</dbReference>
<dbReference type="Pfam" id="PF01636">
    <property type="entry name" value="APH"/>
    <property type="match status" value="1"/>
</dbReference>
<dbReference type="PANTHER" id="PTHR21310">
    <property type="entry name" value="AMINOGLYCOSIDE PHOSPHOTRANSFERASE-RELATED-RELATED"/>
    <property type="match status" value="1"/>
</dbReference>
<sequence length="294" mass="31842">MDCRNPAGLLAEACAAAGRPSAGAELIRAGENTLWRLPGKVVARVGRPGQTAVAVRELTVARWLHRHRVPAVRPLAEPAGPIEVRGRPVTFWHELPPHRHATAPELAAALRRLHRLPPPEAGLAPIDPFVRLPARIDGAATLGAPQRHWLHDRLAELRTAWHELDGAPAPSTVVHGDAWGGNLAVTATAAHLLDFERTALGPPAWDLTSTAVAHQSFGTLAAPGYAAFCAAYGADVTEWPGYPVYRAIRELRVACYALQQAAADPVRHRAQAHYRLACLRGEHGPRPWRWTAID</sequence>
<dbReference type="PANTHER" id="PTHR21310:SF40">
    <property type="entry name" value="AMINOGLYCOSIDE PHOSPHOTRANSFERASE DOMAIN-CONTAINING PROTEIN-RELATED"/>
    <property type="match status" value="1"/>
</dbReference>
<dbReference type="Gene3D" id="3.90.1200.10">
    <property type="match status" value="1"/>
</dbReference>
<dbReference type="Proteomes" id="UP000027178">
    <property type="component" value="Unassembled WGS sequence"/>
</dbReference>
<dbReference type="EMBL" id="JNBY01000093">
    <property type="protein sequence ID" value="KDN84447.1"/>
    <property type="molecule type" value="Genomic_DNA"/>
</dbReference>
<protein>
    <recommendedName>
        <fullName evidence="1">Aminoglycoside phosphotransferase domain-containing protein</fullName>
    </recommendedName>
</protein>
<evidence type="ECO:0000313" key="3">
    <source>
        <dbReference type="Proteomes" id="UP000027178"/>
    </source>
</evidence>
<name>A0A066YT67_9ACTN</name>